<accession>A0A2A9M369</accession>
<dbReference type="SUPFAM" id="SSF50978">
    <property type="entry name" value="WD40 repeat-like"/>
    <property type="match status" value="1"/>
</dbReference>
<dbReference type="KEGG" id="bbes:BESB_017230"/>
<feature type="domain" description="IFT80 second beta-propeller" evidence="5">
    <location>
        <begin position="472"/>
        <end position="622"/>
    </location>
</feature>
<evidence type="ECO:0000256" key="2">
    <source>
        <dbReference type="ARBA" id="ARBA00023069"/>
    </source>
</evidence>
<evidence type="ECO:0000313" key="8">
    <source>
        <dbReference type="Proteomes" id="UP000224006"/>
    </source>
</evidence>
<organism evidence="7 8">
    <name type="scientific">Besnoitia besnoiti</name>
    <name type="common">Apicomplexan protozoan</name>
    <dbReference type="NCBI Taxonomy" id="94643"/>
    <lineage>
        <taxon>Eukaryota</taxon>
        <taxon>Sar</taxon>
        <taxon>Alveolata</taxon>
        <taxon>Apicomplexa</taxon>
        <taxon>Conoidasida</taxon>
        <taxon>Coccidia</taxon>
        <taxon>Eucoccidiorida</taxon>
        <taxon>Eimeriorina</taxon>
        <taxon>Sarcocystidae</taxon>
        <taxon>Besnoitia</taxon>
    </lineage>
</organism>
<dbReference type="VEuPathDB" id="ToxoDB:BESB_017230"/>
<dbReference type="Pfam" id="PF23387">
    <property type="entry name" value="TPR_IFT80_172"/>
    <property type="match status" value="1"/>
</dbReference>
<sequence>MRVAFTIFSTDYLISGGSDSGSEATNLGRSSEAEAGLCGDVEWAVLDGHGDSRGAQGSPWPPCSRREDLLTAHRDGRIRLWPDGDCSACAPETLVSLRGAAVSCFASASGSRHHASGLTGHRTEDPCIVIGTEDGSLRVFSQPGRGREWVEQACVQEAHAAPVTFVVWSPDNSHFVSTGDDGKARLWSRRCQPKPSEETCEAPVAAVRWSDEGDAVVLAFGQKLRLATFSRSAATTRSKTRSRHGRREWRAHDGGVLAVDWSGTLILSGGEEGTYKIWNDAGALLFTGSAPPTRPPDKPSDSALLSPVTAVRWSPLAETFAVAASEWVAVCDKSGSLLAQFFKEFGQPHSLAWNRNGTRLAVAGTPSSLAIGYVAGEPSRWNHFEVSEESETRLVLRASRPLELRDPIVQWSIGFGALMLVTSRQCYVCKLSAAPSLEDCEAAYIDDLQQPCRFLKQGARHACAVQPSHIQVDRGSPRVVRVFEVLSGAAAHSLTSHSLDIKEIRLSQQEDTQRRKLAILDVAGNILISSLQSPRWVRLTTQPVHSFAWEELSDALATVSQATVTCFLYPEGAFFSPEFLEESQITKDLGDENSGSRIVGFRNGHLCLRRRDGATLHVVAAPFVGAIYEQVAQLRWDGAVRLCRLIKSTALWGCLAAMALSQNLAVLYPPLPPLASTLSPENRELEVAEIACAALGNIATVQQIQRIQKIRHPTRKAAETALVCHKPDDAVHVLVEQGMVYRALEILMEVHRWEDALALATACKTHVDTVVAHRKKFLEGFNLRETKPKFEAAFAATQIDWLAIQARIRQDVEKEENAAVAGC</sequence>
<dbReference type="PANTHER" id="PTHR24098:SF0">
    <property type="entry name" value="OUTER SEGMENT 5"/>
    <property type="match status" value="1"/>
</dbReference>
<dbReference type="AlphaFoldDB" id="A0A2A9M369"/>
<dbReference type="InterPro" id="IPR056157">
    <property type="entry name" value="TPR_IFT80_172_dom"/>
</dbReference>
<dbReference type="GO" id="GO:0030992">
    <property type="term" value="C:intraciliary transport particle B"/>
    <property type="evidence" value="ECO:0007669"/>
    <property type="project" value="TreeGrafter"/>
</dbReference>
<evidence type="ECO:0000259" key="5">
    <source>
        <dbReference type="Pfam" id="PF23335"/>
    </source>
</evidence>
<evidence type="ECO:0000256" key="3">
    <source>
        <dbReference type="ARBA" id="ARBA00023273"/>
    </source>
</evidence>
<dbReference type="InterPro" id="IPR015943">
    <property type="entry name" value="WD40/YVTN_repeat-like_dom_sf"/>
</dbReference>
<dbReference type="EMBL" id="NWUJ01000011">
    <property type="protein sequence ID" value="PFH32405.1"/>
    <property type="molecule type" value="Genomic_DNA"/>
</dbReference>
<dbReference type="GO" id="GO:0060271">
    <property type="term" value="P:cilium assembly"/>
    <property type="evidence" value="ECO:0007669"/>
    <property type="project" value="TreeGrafter"/>
</dbReference>
<dbReference type="InterPro" id="IPR056456">
    <property type="entry name" value="Beta-prop_IFT80_2nd"/>
</dbReference>
<dbReference type="Pfam" id="PF00400">
    <property type="entry name" value="WD40"/>
    <property type="match status" value="2"/>
</dbReference>
<keyword evidence="3" id="KW-0966">Cell projection</keyword>
<dbReference type="Gene3D" id="2.130.10.10">
    <property type="entry name" value="YVTN repeat-like/Quinoprotein amine dehydrogenase"/>
    <property type="match status" value="2"/>
</dbReference>
<proteinExistence type="predicted"/>
<dbReference type="STRING" id="94643.A0A2A9M369"/>
<dbReference type="PROSITE" id="PS50082">
    <property type="entry name" value="WD_REPEATS_2"/>
    <property type="match status" value="2"/>
</dbReference>
<dbReference type="PANTHER" id="PTHR24098">
    <property type="entry name" value="OUTER SEGMENT 5"/>
    <property type="match status" value="1"/>
</dbReference>
<keyword evidence="4" id="KW-0853">WD repeat</keyword>
<comment type="caution">
    <text evidence="7">The sequence shown here is derived from an EMBL/GenBank/DDBJ whole genome shotgun (WGS) entry which is preliminary data.</text>
</comment>
<dbReference type="RefSeq" id="XP_029216414.1">
    <property type="nucleotide sequence ID" value="XM_029360438.1"/>
</dbReference>
<dbReference type="PROSITE" id="PS50294">
    <property type="entry name" value="WD_REPEATS_REGION"/>
    <property type="match status" value="1"/>
</dbReference>
<gene>
    <name evidence="7" type="ORF">BESB_017230</name>
</gene>
<evidence type="ECO:0000256" key="4">
    <source>
        <dbReference type="PROSITE-ProRule" id="PRU00221"/>
    </source>
</evidence>
<dbReference type="SMART" id="SM00320">
    <property type="entry name" value="WD40"/>
    <property type="match status" value="5"/>
</dbReference>
<dbReference type="Gene3D" id="1.25.40.470">
    <property type="match status" value="1"/>
</dbReference>
<keyword evidence="8" id="KW-1185">Reference proteome</keyword>
<evidence type="ECO:0000259" key="6">
    <source>
        <dbReference type="Pfam" id="PF23387"/>
    </source>
</evidence>
<protein>
    <submittedName>
        <fullName evidence="7">Uncharacterized protein</fullName>
    </submittedName>
</protein>
<comment type="subcellular location">
    <subcellularLocation>
        <location evidence="1">Cell projection</location>
        <location evidence="1">Cilium</location>
    </subcellularLocation>
</comment>
<dbReference type="OrthoDB" id="332518at2759"/>
<dbReference type="GeneID" id="40306784"/>
<feature type="repeat" description="WD" evidence="4">
    <location>
        <begin position="249"/>
        <end position="279"/>
    </location>
</feature>
<evidence type="ECO:0000256" key="1">
    <source>
        <dbReference type="ARBA" id="ARBA00004138"/>
    </source>
</evidence>
<reference evidence="7 8" key="1">
    <citation type="submission" date="2017-09" db="EMBL/GenBank/DDBJ databases">
        <title>Genome sequencing of Besnoitia besnoiti strain Bb-Ger1.</title>
        <authorList>
            <person name="Schares G."/>
            <person name="Venepally P."/>
            <person name="Lorenzi H.A."/>
        </authorList>
    </citation>
    <scope>NUCLEOTIDE SEQUENCE [LARGE SCALE GENOMIC DNA]</scope>
    <source>
        <strain evidence="7 8">Bb-Ger1</strain>
    </source>
</reference>
<keyword evidence="2" id="KW-0969">Cilium</keyword>
<feature type="repeat" description="WD" evidence="4">
    <location>
        <begin position="156"/>
        <end position="188"/>
    </location>
</feature>
<dbReference type="Pfam" id="PF23335">
    <property type="entry name" value="Beta-prop_IFT80_2nd"/>
    <property type="match status" value="1"/>
</dbReference>
<evidence type="ECO:0000313" key="7">
    <source>
        <dbReference type="EMBL" id="PFH32405.1"/>
    </source>
</evidence>
<dbReference type="InterPro" id="IPR001680">
    <property type="entry name" value="WD40_rpt"/>
</dbReference>
<name>A0A2A9M369_BESBE</name>
<feature type="domain" description="IFT80/172/WDR35 TPR" evidence="6">
    <location>
        <begin position="678"/>
        <end position="816"/>
    </location>
</feature>
<dbReference type="GO" id="GO:0005929">
    <property type="term" value="C:cilium"/>
    <property type="evidence" value="ECO:0007669"/>
    <property type="project" value="UniProtKB-SubCell"/>
</dbReference>
<dbReference type="InterPro" id="IPR036322">
    <property type="entry name" value="WD40_repeat_dom_sf"/>
</dbReference>
<dbReference type="Proteomes" id="UP000224006">
    <property type="component" value="Chromosome X"/>
</dbReference>